<evidence type="ECO:0000313" key="5">
    <source>
        <dbReference type="Proteomes" id="UP001634394"/>
    </source>
</evidence>
<evidence type="ECO:0000259" key="3">
    <source>
        <dbReference type="Pfam" id="PF24564"/>
    </source>
</evidence>
<protein>
    <recommendedName>
        <fullName evidence="6">Nuclear GTPase SLIP-GC</fullName>
    </recommendedName>
</protein>
<sequence>MPLGPPGSQHLPTKIRKINLPSLPGTMSSGTVHICKDSQLWSKKNVYLDTVVLRCKGVIDDCLLALMESDLTESDIVKNVIGELKKVSLKTELPRTIIALIGGTGTGKSTLLNALLEDKSVLPTSDDRACTSVVVEVEQNVESKFEASVQFLEKNYWFGELRALLDDLSSEDGSLCLRQPEYGSDMYVSFCKVKAVYGKLDTFESLSNIESINQWLGKMHHLACSDNEIEHFRDQVESFIVAKRNSTNTQSLWPIVKHVRIKLPCSEVCGSGASLVDLPGIGDSNPARNNIAKEFLKECHSVWVINAMPRATHDVTSRDLLDHGLKRQFGMDGKMENIAFVCTMSDRFSQNSTFRTHQLGDRCRDLKVQKFSMETDQKQLQQYIKAFKDTDISLEKAQIWDLHENIARTNFTISKICATSRNEACIRRIKRLFGNIKRQYSLNIYSPNSKENETDTEEEKENSEQEDPEETDMEKNIKVFCCSSTEYQKIMGFNKADGPPKVKTTQLLGEVPGLHWRSYRAVVQRKGVCTLPSSGFDVNFNQDLANPIYKEIENEWNRVFNSQISLIVADTLQSIENETLFFIEHICEQINDLNTSEDLVKDIKKHLELTVKGKLSGLLSQMSHEVTSKQRQINRIFPPYIQLKLDDVYTAAASQKGKGSTLNMKMCMREGIDRHRHTMFNEATMKLMRELENLQEEISNVLYAQCTDLEADMRTAFESLWKSHAPSVAALFNVISSACDEVRKIYVDANIENKEEVQSTFEINPQRNHIPGVPEQHFSKSISQYFKHLSEDQITVQRRNPKNDVKTNSKKDQETISRWECSIQDTLRNGSSEEIIKVLPTCPNAETSEVLLPFLHESEIHRKIMMAVAEHFQNILSSQGYEVSIWPGYNPNKSEHVLLCMYKKEKPQVGRYFNMHIVYVNIDFFEESTGTSI</sequence>
<organism evidence="4 5">
    <name type="scientific">Sinanodonta woodiana</name>
    <name type="common">Chinese pond mussel</name>
    <name type="synonym">Anodonta woodiana</name>
    <dbReference type="NCBI Taxonomy" id="1069815"/>
    <lineage>
        <taxon>Eukaryota</taxon>
        <taxon>Metazoa</taxon>
        <taxon>Spiralia</taxon>
        <taxon>Lophotrochozoa</taxon>
        <taxon>Mollusca</taxon>
        <taxon>Bivalvia</taxon>
        <taxon>Autobranchia</taxon>
        <taxon>Heteroconchia</taxon>
        <taxon>Palaeoheterodonta</taxon>
        <taxon>Unionida</taxon>
        <taxon>Unionoidea</taxon>
        <taxon>Unionidae</taxon>
        <taxon>Unioninae</taxon>
        <taxon>Sinanodonta</taxon>
    </lineage>
</organism>
<feature type="domain" description="DUF7605" evidence="3">
    <location>
        <begin position="513"/>
        <end position="675"/>
    </location>
</feature>
<evidence type="ECO:0000259" key="2">
    <source>
        <dbReference type="Pfam" id="PF00350"/>
    </source>
</evidence>
<dbReference type="Proteomes" id="UP001634394">
    <property type="component" value="Unassembled WGS sequence"/>
</dbReference>
<dbReference type="SUPFAM" id="SSF52540">
    <property type="entry name" value="P-loop containing nucleoside triphosphate hydrolases"/>
    <property type="match status" value="1"/>
</dbReference>
<evidence type="ECO:0000313" key="4">
    <source>
        <dbReference type="EMBL" id="KAL3864906.1"/>
    </source>
</evidence>
<dbReference type="EMBL" id="JBJQND010000010">
    <property type="protein sequence ID" value="KAL3864906.1"/>
    <property type="molecule type" value="Genomic_DNA"/>
</dbReference>
<feature type="compositionally biased region" description="Acidic residues" evidence="1">
    <location>
        <begin position="454"/>
        <end position="472"/>
    </location>
</feature>
<reference evidence="4 5" key="1">
    <citation type="submission" date="2024-11" db="EMBL/GenBank/DDBJ databases">
        <title>Chromosome-level genome assembly of the freshwater bivalve Anodonta woodiana.</title>
        <authorList>
            <person name="Chen X."/>
        </authorList>
    </citation>
    <scope>NUCLEOTIDE SEQUENCE [LARGE SCALE GENOMIC DNA]</scope>
    <source>
        <strain evidence="4">MN2024</strain>
        <tissue evidence="4">Gills</tissue>
    </source>
</reference>
<evidence type="ECO:0008006" key="6">
    <source>
        <dbReference type="Google" id="ProtNLM"/>
    </source>
</evidence>
<dbReference type="InterPro" id="IPR027417">
    <property type="entry name" value="P-loop_NTPase"/>
</dbReference>
<dbReference type="InterPro" id="IPR045063">
    <property type="entry name" value="Dynamin_N"/>
</dbReference>
<dbReference type="Pfam" id="PF00350">
    <property type="entry name" value="Dynamin_N"/>
    <property type="match status" value="1"/>
</dbReference>
<comment type="caution">
    <text evidence="4">The sequence shown here is derived from an EMBL/GenBank/DDBJ whole genome shotgun (WGS) entry which is preliminary data.</text>
</comment>
<dbReference type="Gene3D" id="3.40.50.300">
    <property type="entry name" value="P-loop containing nucleotide triphosphate hydrolases"/>
    <property type="match status" value="2"/>
</dbReference>
<name>A0ABD3VTI0_SINWO</name>
<feature type="region of interest" description="Disordered" evidence="1">
    <location>
        <begin position="445"/>
        <end position="472"/>
    </location>
</feature>
<dbReference type="PANTHER" id="PTHR36681:SF3">
    <property type="entry name" value="NUCLEAR GTPASE, GERMINAL CENTER-ASSOCIATED, TANDEM DUPLICATE 3"/>
    <property type="match status" value="1"/>
</dbReference>
<dbReference type="Pfam" id="PF24564">
    <property type="entry name" value="DUF7605"/>
    <property type="match status" value="1"/>
</dbReference>
<proteinExistence type="predicted"/>
<accession>A0ABD3VTI0</accession>
<evidence type="ECO:0000256" key="1">
    <source>
        <dbReference type="SAM" id="MobiDB-lite"/>
    </source>
</evidence>
<gene>
    <name evidence="4" type="ORF">ACJMK2_006552</name>
</gene>
<dbReference type="InterPro" id="IPR056024">
    <property type="entry name" value="DUF7605"/>
</dbReference>
<dbReference type="AlphaFoldDB" id="A0ABD3VTI0"/>
<dbReference type="PANTHER" id="PTHR36681">
    <property type="entry name" value="NUCLEAR GTPASE, GERMINAL CENTER-ASSOCIATED, TANDEM DUPLICATE 3"/>
    <property type="match status" value="1"/>
</dbReference>
<feature type="domain" description="Dynamin N-terminal" evidence="2">
    <location>
        <begin position="98"/>
        <end position="318"/>
    </location>
</feature>
<keyword evidence="5" id="KW-1185">Reference proteome</keyword>